<feature type="transmembrane region" description="Helical" evidence="9">
    <location>
        <begin position="21"/>
        <end position="40"/>
    </location>
</feature>
<sequence>MSAVIARLSGRARALPPMARDGALAVLLWSLDLVVFSSVGTELDPSTAAGATVVGYAAIGYLALVRRRRAPLTVFGILLLHSVGAALWVPGYDPVLGLLASLFTVAALCPAAAACWALPLALAPNVVVAVHEASGLSPGKFVGALTGIVIFYSLLNGGAWGTGRWAYVSRQRAADLEFRRSVEAREALADERTRIARELHDIVAHAVTVMVLQASGARRILARDRARVEEALHQIEKLGQEAMGELRNMLMVLRADGTNELVDVEPTRQPGLADLAGLLMAVRRTGVAVRLESDPDLGEPAPGIALAAYRVVQEALTNVTKHAGPGARAIVRLLRFEGNLQVSVSDDGGGRHAHVPRTLSTGHGLLGLRERVLAADGHFTSEAVHGGGFRVTAILPFERSAAVTAPLLSGLNGPFPAGASGGET</sequence>
<feature type="domain" description="Signal transduction histidine kinase subgroup 3 dimerisation and phosphoacceptor" evidence="11">
    <location>
        <begin position="191"/>
        <end position="256"/>
    </location>
</feature>
<dbReference type="EMBL" id="JBEYXV010000001">
    <property type="protein sequence ID" value="MEU6819675.1"/>
    <property type="molecule type" value="Genomic_DNA"/>
</dbReference>
<dbReference type="EC" id="2.7.13.3" evidence="2"/>
<dbReference type="InterPro" id="IPR050482">
    <property type="entry name" value="Sensor_HK_TwoCompSys"/>
</dbReference>
<dbReference type="RefSeq" id="WP_359344234.1">
    <property type="nucleotide sequence ID" value="NZ_JBEYXV010000001.1"/>
</dbReference>
<evidence type="ECO:0000256" key="7">
    <source>
        <dbReference type="ARBA" id="ARBA00022840"/>
    </source>
</evidence>
<comment type="caution">
    <text evidence="12">The sequence shown here is derived from an EMBL/GenBank/DDBJ whole genome shotgun (WGS) entry which is preliminary data.</text>
</comment>
<reference evidence="12 13" key="1">
    <citation type="submission" date="2024-06" db="EMBL/GenBank/DDBJ databases">
        <title>The Natural Products Discovery Center: Release of the First 8490 Sequenced Strains for Exploring Actinobacteria Biosynthetic Diversity.</title>
        <authorList>
            <person name="Kalkreuter E."/>
            <person name="Kautsar S.A."/>
            <person name="Yang D."/>
            <person name="Bader C.D."/>
            <person name="Teijaro C.N."/>
            <person name="Fluegel L."/>
            <person name="Davis C.M."/>
            <person name="Simpson J.R."/>
            <person name="Lauterbach L."/>
            <person name="Steele A.D."/>
            <person name="Gui C."/>
            <person name="Meng S."/>
            <person name="Li G."/>
            <person name="Viehrig K."/>
            <person name="Ye F."/>
            <person name="Su P."/>
            <person name="Kiefer A.F."/>
            <person name="Nichols A."/>
            <person name="Cepeda A.J."/>
            <person name="Yan W."/>
            <person name="Fan B."/>
            <person name="Jiang Y."/>
            <person name="Adhikari A."/>
            <person name="Zheng C.-J."/>
            <person name="Schuster L."/>
            <person name="Cowan T.M."/>
            <person name="Smanski M.J."/>
            <person name="Chevrette M.G."/>
            <person name="De Carvalho L.P.S."/>
            <person name="Shen B."/>
        </authorList>
    </citation>
    <scope>NUCLEOTIDE SEQUENCE [LARGE SCALE GENOMIC DNA]</scope>
    <source>
        <strain evidence="12 13">NPDC046838</strain>
    </source>
</reference>
<name>A0ABV3BF97_9ACTN</name>
<feature type="transmembrane region" description="Helical" evidence="9">
    <location>
        <begin position="141"/>
        <end position="161"/>
    </location>
</feature>
<evidence type="ECO:0000256" key="4">
    <source>
        <dbReference type="ARBA" id="ARBA00022679"/>
    </source>
</evidence>
<keyword evidence="4" id="KW-0808">Transferase</keyword>
<keyword evidence="9" id="KW-0472">Membrane</keyword>
<evidence type="ECO:0000256" key="9">
    <source>
        <dbReference type="SAM" id="Phobius"/>
    </source>
</evidence>
<dbReference type="Proteomes" id="UP001551176">
    <property type="component" value="Unassembled WGS sequence"/>
</dbReference>
<gene>
    <name evidence="12" type="ORF">ABZ921_03530</name>
</gene>
<keyword evidence="8" id="KW-0902">Two-component regulatory system</keyword>
<dbReference type="Pfam" id="PF02518">
    <property type="entry name" value="HATPase_c"/>
    <property type="match status" value="1"/>
</dbReference>
<keyword evidence="5" id="KW-0547">Nucleotide-binding</keyword>
<dbReference type="Gene3D" id="3.30.565.10">
    <property type="entry name" value="Histidine kinase-like ATPase, C-terminal domain"/>
    <property type="match status" value="1"/>
</dbReference>
<keyword evidence="9" id="KW-1133">Transmembrane helix</keyword>
<comment type="catalytic activity">
    <reaction evidence="1">
        <text>ATP + protein L-histidine = ADP + protein N-phospho-L-histidine.</text>
        <dbReference type="EC" id="2.7.13.3"/>
    </reaction>
</comment>
<evidence type="ECO:0000313" key="12">
    <source>
        <dbReference type="EMBL" id="MEU6819675.1"/>
    </source>
</evidence>
<keyword evidence="6 12" id="KW-0418">Kinase</keyword>
<evidence type="ECO:0000256" key="6">
    <source>
        <dbReference type="ARBA" id="ARBA00022777"/>
    </source>
</evidence>
<organism evidence="12 13">
    <name type="scientific">Streptomyces atriruber</name>
    <dbReference type="NCBI Taxonomy" id="545121"/>
    <lineage>
        <taxon>Bacteria</taxon>
        <taxon>Bacillati</taxon>
        <taxon>Actinomycetota</taxon>
        <taxon>Actinomycetes</taxon>
        <taxon>Kitasatosporales</taxon>
        <taxon>Streptomycetaceae</taxon>
        <taxon>Streptomyces</taxon>
    </lineage>
</organism>
<evidence type="ECO:0000256" key="3">
    <source>
        <dbReference type="ARBA" id="ARBA00022553"/>
    </source>
</evidence>
<feature type="domain" description="Histidine kinase/HSP90-like ATPase" evidence="10">
    <location>
        <begin position="306"/>
        <end position="398"/>
    </location>
</feature>
<dbReference type="GO" id="GO:0016301">
    <property type="term" value="F:kinase activity"/>
    <property type="evidence" value="ECO:0007669"/>
    <property type="project" value="UniProtKB-KW"/>
</dbReference>
<keyword evidence="7" id="KW-0067">ATP-binding</keyword>
<evidence type="ECO:0000259" key="10">
    <source>
        <dbReference type="Pfam" id="PF02518"/>
    </source>
</evidence>
<evidence type="ECO:0000313" key="13">
    <source>
        <dbReference type="Proteomes" id="UP001551176"/>
    </source>
</evidence>
<dbReference type="InterPro" id="IPR036890">
    <property type="entry name" value="HATPase_C_sf"/>
</dbReference>
<protein>
    <recommendedName>
        <fullName evidence="2">histidine kinase</fullName>
        <ecNumber evidence="2">2.7.13.3</ecNumber>
    </recommendedName>
</protein>
<dbReference type="InterPro" id="IPR003594">
    <property type="entry name" value="HATPase_dom"/>
</dbReference>
<evidence type="ECO:0000256" key="5">
    <source>
        <dbReference type="ARBA" id="ARBA00022741"/>
    </source>
</evidence>
<dbReference type="Gene3D" id="1.20.5.1930">
    <property type="match status" value="1"/>
</dbReference>
<dbReference type="CDD" id="cd16917">
    <property type="entry name" value="HATPase_UhpB-NarQ-NarX-like"/>
    <property type="match status" value="1"/>
</dbReference>
<keyword evidence="3" id="KW-0597">Phosphoprotein</keyword>
<dbReference type="Pfam" id="PF07730">
    <property type="entry name" value="HisKA_3"/>
    <property type="match status" value="1"/>
</dbReference>
<keyword evidence="9" id="KW-0812">Transmembrane</keyword>
<dbReference type="InterPro" id="IPR011712">
    <property type="entry name" value="Sig_transdc_His_kin_sub3_dim/P"/>
</dbReference>
<evidence type="ECO:0000259" key="11">
    <source>
        <dbReference type="Pfam" id="PF07730"/>
    </source>
</evidence>
<evidence type="ECO:0000256" key="2">
    <source>
        <dbReference type="ARBA" id="ARBA00012438"/>
    </source>
</evidence>
<evidence type="ECO:0000256" key="1">
    <source>
        <dbReference type="ARBA" id="ARBA00000085"/>
    </source>
</evidence>
<keyword evidence="13" id="KW-1185">Reference proteome</keyword>
<accession>A0ABV3BF97</accession>
<dbReference type="SUPFAM" id="SSF55874">
    <property type="entry name" value="ATPase domain of HSP90 chaperone/DNA topoisomerase II/histidine kinase"/>
    <property type="match status" value="1"/>
</dbReference>
<evidence type="ECO:0000256" key="8">
    <source>
        <dbReference type="ARBA" id="ARBA00023012"/>
    </source>
</evidence>
<feature type="transmembrane region" description="Helical" evidence="9">
    <location>
        <begin position="95"/>
        <end position="120"/>
    </location>
</feature>
<proteinExistence type="predicted"/>
<dbReference type="PANTHER" id="PTHR24421:SF10">
    <property type="entry name" value="NITRATE_NITRITE SENSOR PROTEIN NARQ"/>
    <property type="match status" value="1"/>
</dbReference>
<feature type="transmembrane region" description="Helical" evidence="9">
    <location>
        <begin position="46"/>
        <end position="65"/>
    </location>
</feature>
<dbReference type="PANTHER" id="PTHR24421">
    <property type="entry name" value="NITRATE/NITRITE SENSOR PROTEIN NARX-RELATED"/>
    <property type="match status" value="1"/>
</dbReference>
<feature type="transmembrane region" description="Helical" evidence="9">
    <location>
        <begin position="72"/>
        <end position="89"/>
    </location>
</feature>